<keyword evidence="1" id="KW-0472">Membrane</keyword>
<keyword evidence="1" id="KW-1133">Transmembrane helix</keyword>
<proteinExistence type="predicted"/>
<feature type="transmembrane region" description="Helical" evidence="1">
    <location>
        <begin position="35"/>
        <end position="52"/>
    </location>
</feature>
<feature type="transmembrane region" description="Helical" evidence="1">
    <location>
        <begin position="83"/>
        <end position="102"/>
    </location>
</feature>
<feature type="transmembrane region" description="Helical" evidence="1">
    <location>
        <begin position="58"/>
        <end position="78"/>
    </location>
</feature>
<feature type="transmembrane region" description="Helical" evidence="1">
    <location>
        <begin position="142"/>
        <end position="165"/>
    </location>
</feature>
<keyword evidence="1" id="KW-0812">Transmembrane</keyword>
<sequence>MTAHTVPEEDSTMTDSTWSTLPNWKFRLFPRDTRTIVTCVFLGLLMAVFLQITERLDLALTGGTVPIVSAVVVCAIWVPASSFYGITGALIVAWINPIISNLTASQPLAPFLFVTNAAHTLPVALLVWLMKSRDRGLNLWQVLIIGQVGGICDAIAFGFGNAIILHMPFNFIVGQILVVQPAFVAGSFITYIVMRRLLKTGLIAREREASSAVGVV</sequence>
<feature type="transmembrane region" description="Helical" evidence="1">
    <location>
        <begin position="171"/>
        <end position="193"/>
    </location>
</feature>
<reference evidence="2 3" key="1">
    <citation type="submission" date="2018-06" db="EMBL/GenBank/DDBJ databases">
        <authorList>
            <consortium name="Pathogen Informatics"/>
            <person name="Doyle S."/>
        </authorList>
    </citation>
    <scope>NUCLEOTIDE SEQUENCE [LARGE SCALE GENOMIC DNA]</scope>
    <source>
        <strain evidence="2 3">NCTC13229</strain>
    </source>
</reference>
<accession>A0AB38FDU2</accession>
<evidence type="ECO:0008006" key="4">
    <source>
        <dbReference type="Google" id="ProtNLM"/>
    </source>
</evidence>
<dbReference type="AlphaFoldDB" id="A0AB38FDU2"/>
<comment type="caution">
    <text evidence="2">The sequence shown here is derived from an EMBL/GenBank/DDBJ whole genome shotgun (WGS) entry which is preliminary data.</text>
</comment>
<organism evidence="2 3">
    <name type="scientific">Rhodococcus wratislaviensis</name>
    <name type="common">Tsukamurella wratislaviensis</name>
    <dbReference type="NCBI Taxonomy" id="44752"/>
    <lineage>
        <taxon>Bacteria</taxon>
        <taxon>Bacillati</taxon>
        <taxon>Actinomycetota</taxon>
        <taxon>Actinomycetes</taxon>
        <taxon>Mycobacteriales</taxon>
        <taxon>Nocardiaceae</taxon>
        <taxon>Rhodococcus</taxon>
    </lineage>
</organism>
<evidence type="ECO:0000313" key="2">
    <source>
        <dbReference type="EMBL" id="SPZ39505.1"/>
    </source>
</evidence>
<evidence type="ECO:0000256" key="1">
    <source>
        <dbReference type="SAM" id="Phobius"/>
    </source>
</evidence>
<dbReference type="EMBL" id="UAUI01000011">
    <property type="protein sequence ID" value="SPZ39505.1"/>
    <property type="molecule type" value="Genomic_DNA"/>
</dbReference>
<dbReference type="Proteomes" id="UP000251211">
    <property type="component" value="Unassembled WGS sequence"/>
</dbReference>
<evidence type="ECO:0000313" key="3">
    <source>
        <dbReference type="Proteomes" id="UP000251211"/>
    </source>
</evidence>
<name>A0AB38FDU2_RHOWR</name>
<gene>
    <name evidence="2" type="ORF">NCTC13229_02984</name>
</gene>
<protein>
    <recommendedName>
        <fullName evidence="4">ECF transporter S component</fullName>
    </recommendedName>
</protein>
<feature type="transmembrane region" description="Helical" evidence="1">
    <location>
        <begin position="108"/>
        <end position="130"/>
    </location>
</feature>